<sequence>MTALADVPLALAIPIAALVVLGSTLTLIGATGVLRLQSFYDRLHAPTLATSWGTGAIIIASALLFTFIDGRAVVHEFVIGAFIVLTTPVTLMMLGRAALERDRAEGGKAMPEMPEPDPSPDHGPDRGPDRGPNHGRSET</sequence>
<dbReference type="EMBL" id="SISK01000004">
    <property type="protein sequence ID" value="TBN41108.1"/>
    <property type="molecule type" value="Genomic_DNA"/>
</dbReference>
<feature type="region of interest" description="Disordered" evidence="1">
    <location>
        <begin position="103"/>
        <end position="139"/>
    </location>
</feature>
<dbReference type="RefSeq" id="WP_130990588.1">
    <property type="nucleotide sequence ID" value="NZ_SISK01000004.1"/>
</dbReference>
<accession>A0A4Q9G193</accession>
<dbReference type="Pfam" id="PF03334">
    <property type="entry name" value="PhaG_MnhG_YufB"/>
    <property type="match status" value="1"/>
</dbReference>
<evidence type="ECO:0000256" key="1">
    <source>
        <dbReference type="SAM" id="MobiDB-lite"/>
    </source>
</evidence>
<gene>
    <name evidence="3" type="ORF">EYE42_06940</name>
</gene>
<protein>
    <submittedName>
        <fullName evidence="3">Cation:proton antiporter</fullName>
    </submittedName>
</protein>
<feature type="transmembrane region" description="Helical" evidence="2">
    <location>
        <begin position="12"/>
        <end position="36"/>
    </location>
</feature>
<proteinExistence type="predicted"/>
<keyword evidence="4" id="KW-1185">Reference proteome</keyword>
<keyword evidence="2" id="KW-0812">Transmembrane</keyword>
<name>A0A4Q9G193_9RHOB</name>
<comment type="caution">
    <text evidence="3">The sequence shown here is derived from an EMBL/GenBank/DDBJ whole genome shotgun (WGS) entry which is preliminary data.</text>
</comment>
<evidence type="ECO:0000313" key="4">
    <source>
        <dbReference type="Proteomes" id="UP000293520"/>
    </source>
</evidence>
<keyword evidence="2" id="KW-0472">Membrane</keyword>
<feature type="transmembrane region" description="Helical" evidence="2">
    <location>
        <begin position="48"/>
        <end position="68"/>
    </location>
</feature>
<dbReference type="GO" id="GO:0015385">
    <property type="term" value="F:sodium:proton antiporter activity"/>
    <property type="evidence" value="ECO:0007669"/>
    <property type="project" value="TreeGrafter"/>
</dbReference>
<keyword evidence="2" id="KW-1133">Transmembrane helix</keyword>
<feature type="transmembrane region" description="Helical" evidence="2">
    <location>
        <begin position="74"/>
        <end position="94"/>
    </location>
</feature>
<dbReference type="AlphaFoldDB" id="A0A4Q9G193"/>
<feature type="compositionally biased region" description="Basic and acidic residues" evidence="1">
    <location>
        <begin position="119"/>
        <end position="139"/>
    </location>
</feature>
<dbReference type="Proteomes" id="UP000293520">
    <property type="component" value="Unassembled WGS sequence"/>
</dbReference>
<evidence type="ECO:0000256" key="2">
    <source>
        <dbReference type="SAM" id="Phobius"/>
    </source>
</evidence>
<dbReference type="OrthoDB" id="4427992at2"/>
<reference evidence="3 4" key="1">
    <citation type="submission" date="2019-02" db="EMBL/GenBank/DDBJ databases">
        <title>Paracoccus subflavus sp. nov., isolated from marine sediment of the Pacific Ocean.</title>
        <authorList>
            <person name="Zhang G."/>
        </authorList>
    </citation>
    <scope>NUCLEOTIDE SEQUENCE [LARGE SCALE GENOMIC DNA]</scope>
    <source>
        <strain evidence="3 4">GY0581</strain>
    </source>
</reference>
<dbReference type="PANTHER" id="PTHR34703">
    <property type="entry name" value="ANTIPORTER SUBUNIT MNHG2-RELATED"/>
    <property type="match status" value="1"/>
</dbReference>
<dbReference type="PANTHER" id="PTHR34703:SF1">
    <property type="entry name" value="ANTIPORTER SUBUNIT MNHG2-RELATED"/>
    <property type="match status" value="1"/>
</dbReference>
<dbReference type="InterPro" id="IPR005133">
    <property type="entry name" value="PhaG_MnhG_YufB"/>
</dbReference>
<dbReference type="NCBIfam" id="TIGR01300">
    <property type="entry name" value="CPA3_mnhG_phaG"/>
    <property type="match status" value="1"/>
</dbReference>
<organism evidence="3 4">
    <name type="scientific">Paracoccus subflavus</name>
    <dbReference type="NCBI Taxonomy" id="2528244"/>
    <lineage>
        <taxon>Bacteria</taxon>
        <taxon>Pseudomonadati</taxon>
        <taxon>Pseudomonadota</taxon>
        <taxon>Alphaproteobacteria</taxon>
        <taxon>Rhodobacterales</taxon>
        <taxon>Paracoccaceae</taxon>
        <taxon>Paracoccus</taxon>
    </lineage>
</organism>
<evidence type="ECO:0000313" key="3">
    <source>
        <dbReference type="EMBL" id="TBN41108.1"/>
    </source>
</evidence>